<sequence length="406" mass="43473">MSHLVTEAEYPSRLRINGAAIAANLRTLRQHAPTGQMMAIIKADAYGHGASLVAQAAIAAGANWLGQAQVGEALSLHDYLVAAQLRDKVRIFSWIVSPLSTAILDRAVAAQIDLSASNLAELDALVNAGKRVGQSPRVHLKIDVGHSRAGFTAALWPEGVAAARAYQQQGLLQVAGIWSHLSCADDPSPIGMQQTKQQIGRFEAAVALAAEAGFTDVIRHLSATPGGLWHPESHYDMIRWGIGMYGYSPNPQRPDATNGLSLQPVMTLEAPLLSVKRIKAGAAVSYNATWVAPTDRWIGLVPLGYGDGIPRAASNRAEVVVHTQTGDQRVPLVGRVCMDQFMIDLGEVTTARRGDWVTLLGAPDPQAEVSVPTADDWAAWCDTINYEVMTRLGARIPRVLEPAGVQ</sequence>
<dbReference type="PROSITE" id="PS00395">
    <property type="entry name" value="ALANINE_RACEMASE"/>
    <property type="match status" value="1"/>
</dbReference>
<dbReference type="EMBL" id="MPDM01000010">
    <property type="protein sequence ID" value="OKL46054.1"/>
    <property type="molecule type" value="Genomic_DNA"/>
</dbReference>
<proteinExistence type="inferred from homology"/>
<dbReference type="HAMAP" id="MF_01201">
    <property type="entry name" value="Ala_racemase"/>
    <property type="match status" value="1"/>
</dbReference>
<dbReference type="GO" id="GO:0008784">
    <property type="term" value="F:alanine racemase activity"/>
    <property type="evidence" value="ECO:0007669"/>
    <property type="project" value="UniProtKB-UniRule"/>
</dbReference>
<dbReference type="InterPro" id="IPR011079">
    <property type="entry name" value="Ala_racemase_C"/>
</dbReference>
<comment type="catalytic activity">
    <reaction evidence="4">
        <text>L-alanine = D-alanine</text>
        <dbReference type="Rhea" id="RHEA:20249"/>
        <dbReference type="ChEBI" id="CHEBI:57416"/>
        <dbReference type="ChEBI" id="CHEBI:57972"/>
        <dbReference type="EC" id="5.1.1.1"/>
    </reaction>
</comment>
<feature type="binding site" evidence="4 6">
    <location>
        <position position="338"/>
    </location>
    <ligand>
        <name>substrate</name>
    </ligand>
</feature>
<keyword evidence="3 4" id="KW-0413">Isomerase</keyword>
<dbReference type="GO" id="GO:0005829">
    <property type="term" value="C:cytosol"/>
    <property type="evidence" value="ECO:0007669"/>
    <property type="project" value="TreeGrafter"/>
</dbReference>
<name>A0A1Q5PJJ8_9ACTO</name>
<dbReference type="RefSeq" id="WP_075362120.1">
    <property type="nucleotide sequence ID" value="NZ_MPDM01000010.1"/>
</dbReference>
<dbReference type="Pfam" id="PF01168">
    <property type="entry name" value="Ala_racemase_N"/>
    <property type="match status" value="1"/>
</dbReference>
<reference evidence="9" key="1">
    <citation type="submission" date="2016-11" db="EMBL/GenBank/DDBJ databases">
        <title>Actinomyces gypaetusis sp. nov. isolated from Gypaetus barbatus in Qinghai Tibet Plateau China.</title>
        <authorList>
            <person name="Meng X."/>
        </authorList>
    </citation>
    <scope>NUCLEOTIDE SEQUENCE [LARGE SCALE GENOMIC DNA]</scope>
    <source>
        <strain evidence="9">DSM 15383</strain>
    </source>
</reference>
<evidence type="ECO:0000256" key="4">
    <source>
        <dbReference type="HAMAP-Rule" id="MF_01201"/>
    </source>
</evidence>
<dbReference type="InterPro" id="IPR000821">
    <property type="entry name" value="Ala_racemase"/>
</dbReference>
<evidence type="ECO:0000256" key="6">
    <source>
        <dbReference type="PIRSR" id="PIRSR600821-52"/>
    </source>
</evidence>
<dbReference type="InterPro" id="IPR020622">
    <property type="entry name" value="Ala_racemase_pyridoxalP-BS"/>
</dbReference>
<dbReference type="SUPFAM" id="SSF51419">
    <property type="entry name" value="PLP-binding barrel"/>
    <property type="match status" value="1"/>
</dbReference>
<evidence type="ECO:0000256" key="2">
    <source>
        <dbReference type="ARBA" id="ARBA00022898"/>
    </source>
</evidence>
<dbReference type="PANTHER" id="PTHR30511">
    <property type="entry name" value="ALANINE RACEMASE"/>
    <property type="match status" value="1"/>
</dbReference>
<dbReference type="InterPro" id="IPR001608">
    <property type="entry name" value="Ala_racemase_N"/>
</dbReference>
<evidence type="ECO:0000256" key="5">
    <source>
        <dbReference type="PIRSR" id="PIRSR600821-50"/>
    </source>
</evidence>
<comment type="similarity">
    <text evidence="4">Belongs to the alanine racemase family.</text>
</comment>
<dbReference type="GO" id="GO:0009252">
    <property type="term" value="P:peptidoglycan biosynthetic process"/>
    <property type="evidence" value="ECO:0007669"/>
    <property type="project" value="TreeGrafter"/>
</dbReference>
<gene>
    <name evidence="8" type="ORF">BM477_07710</name>
</gene>
<dbReference type="STRING" id="156892.BM477_07710"/>
<dbReference type="PANTHER" id="PTHR30511:SF0">
    <property type="entry name" value="ALANINE RACEMASE, CATABOLIC-RELATED"/>
    <property type="match status" value="1"/>
</dbReference>
<dbReference type="SUPFAM" id="SSF50621">
    <property type="entry name" value="Alanine racemase C-terminal domain-like"/>
    <property type="match status" value="1"/>
</dbReference>
<dbReference type="Pfam" id="PF00842">
    <property type="entry name" value="Ala_racemase_C"/>
    <property type="match status" value="1"/>
</dbReference>
<keyword evidence="9" id="KW-1185">Reference proteome</keyword>
<dbReference type="GO" id="GO:0030170">
    <property type="term" value="F:pyridoxal phosphate binding"/>
    <property type="evidence" value="ECO:0007669"/>
    <property type="project" value="UniProtKB-UniRule"/>
</dbReference>
<evidence type="ECO:0000313" key="8">
    <source>
        <dbReference type="EMBL" id="OKL46054.1"/>
    </source>
</evidence>
<evidence type="ECO:0000259" key="7">
    <source>
        <dbReference type="SMART" id="SM01005"/>
    </source>
</evidence>
<comment type="pathway">
    <text evidence="4">Amino-acid biosynthesis; D-alanine biosynthesis; D-alanine from L-alanine: step 1/1.</text>
</comment>
<feature type="active site" description="Proton acceptor; specific for L-alanine" evidence="4">
    <location>
        <position position="286"/>
    </location>
</feature>
<evidence type="ECO:0000313" key="9">
    <source>
        <dbReference type="Proteomes" id="UP000186465"/>
    </source>
</evidence>
<dbReference type="PRINTS" id="PR00992">
    <property type="entry name" value="ALARACEMASE"/>
</dbReference>
<evidence type="ECO:0000256" key="3">
    <source>
        <dbReference type="ARBA" id="ARBA00023235"/>
    </source>
</evidence>
<comment type="function">
    <text evidence="4">Catalyzes the interconversion of L-alanine and D-alanine. May also act on other amino acids.</text>
</comment>
<accession>A0A1Q5PJJ8</accession>
<comment type="caution">
    <text evidence="8">The sequence shown here is derived from an EMBL/GenBank/DDBJ whole genome shotgun (WGS) entry which is preliminary data.</text>
</comment>
<dbReference type="NCBIfam" id="TIGR00492">
    <property type="entry name" value="alr"/>
    <property type="match status" value="1"/>
</dbReference>
<dbReference type="Gene3D" id="3.20.20.10">
    <property type="entry name" value="Alanine racemase"/>
    <property type="match status" value="1"/>
</dbReference>
<feature type="binding site" evidence="4 6">
    <location>
        <position position="148"/>
    </location>
    <ligand>
        <name>substrate</name>
    </ligand>
</feature>
<feature type="domain" description="Alanine racemase C-terminal" evidence="7">
    <location>
        <begin position="265"/>
        <end position="401"/>
    </location>
</feature>
<dbReference type="SMART" id="SM01005">
    <property type="entry name" value="Ala_racemase_C"/>
    <property type="match status" value="1"/>
</dbReference>
<dbReference type="AlphaFoldDB" id="A0A1Q5PJJ8"/>
<dbReference type="CDD" id="cd00430">
    <property type="entry name" value="PLPDE_III_AR"/>
    <property type="match status" value="1"/>
</dbReference>
<organism evidence="8 9">
    <name type="scientific">Boudabousia marimammalium</name>
    <dbReference type="NCBI Taxonomy" id="156892"/>
    <lineage>
        <taxon>Bacteria</taxon>
        <taxon>Bacillati</taxon>
        <taxon>Actinomycetota</taxon>
        <taxon>Actinomycetes</taxon>
        <taxon>Actinomycetales</taxon>
        <taxon>Actinomycetaceae</taxon>
        <taxon>Boudabousia</taxon>
    </lineage>
</organism>
<dbReference type="InterPro" id="IPR009006">
    <property type="entry name" value="Ala_racemase/Decarboxylase_C"/>
</dbReference>
<dbReference type="UniPathway" id="UPA00042">
    <property type="reaction ID" value="UER00497"/>
</dbReference>
<dbReference type="GO" id="GO:0030632">
    <property type="term" value="P:D-alanine biosynthetic process"/>
    <property type="evidence" value="ECO:0007669"/>
    <property type="project" value="UniProtKB-UniRule"/>
</dbReference>
<feature type="active site" description="Proton acceptor; specific for D-alanine" evidence="4">
    <location>
        <position position="42"/>
    </location>
</feature>
<feature type="modified residue" description="N6-(pyridoxal phosphate)lysine" evidence="4 5">
    <location>
        <position position="42"/>
    </location>
</feature>
<protein>
    <recommendedName>
        <fullName evidence="4">Alanine racemase</fullName>
        <ecNumber evidence="4">5.1.1.1</ecNumber>
    </recommendedName>
</protein>
<dbReference type="OrthoDB" id="9813814at2"/>
<dbReference type="InterPro" id="IPR029066">
    <property type="entry name" value="PLP-binding_barrel"/>
</dbReference>
<keyword evidence="2 4" id="KW-0663">Pyridoxal phosphate</keyword>
<dbReference type="EC" id="5.1.1.1" evidence="4"/>
<comment type="cofactor">
    <cofactor evidence="1 4 5">
        <name>pyridoxal 5'-phosphate</name>
        <dbReference type="ChEBI" id="CHEBI:597326"/>
    </cofactor>
</comment>
<evidence type="ECO:0000256" key="1">
    <source>
        <dbReference type="ARBA" id="ARBA00001933"/>
    </source>
</evidence>
<dbReference type="Proteomes" id="UP000186465">
    <property type="component" value="Unassembled WGS sequence"/>
</dbReference>
<dbReference type="Gene3D" id="2.40.37.10">
    <property type="entry name" value="Lyase, Ornithine Decarboxylase, Chain A, domain 1"/>
    <property type="match status" value="1"/>
</dbReference>